<evidence type="ECO:0000256" key="15">
    <source>
        <dbReference type="SAM" id="MobiDB-lite"/>
    </source>
</evidence>
<keyword evidence="13" id="KW-0804">Transcription</keyword>
<evidence type="ECO:0000256" key="13">
    <source>
        <dbReference type="ARBA" id="ARBA00023163"/>
    </source>
</evidence>
<evidence type="ECO:0000256" key="12">
    <source>
        <dbReference type="ARBA" id="ARBA00023015"/>
    </source>
</evidence>
<sequence length="492" mass="53237">MPPAVGRMHASHMSNPFVHLNPAHSIPQSHYQQQQHSLPQPLTRPSNYAAVNGFAPPTSNVALQNAYASAGALAGANAAQGVGGGTGLGSEAAYRGFAHGAALQQQQAHQAEAAQLGLKSGLAGRIREVWAHNLEHEMVLLRQLITKYPYVSMFPGIVARPIGNFENKASYHYQTLRCNVDLLKPIQLGITIWTADGELPPQQPDPSLFPKLPNNLVVCPCTWSFNFRFSLDHDMYAEGSIELLKKAGLDFAKHQEQGIDLNAFGAALTTSGLTFVDDVNWLSFHSGYDFGYLIKLLTNAPLPENESEFRDLVNIYFPKLWDIKFLLRHAQRTLAPQNRLSPTASTVINTLGQKSGLQDLAEELGCVRQGAPHTGGSDAWLTGSVFWAMRSKIFDGHAPLELADQIYGLHGVGPPASAAFRDEFLQSQGHQTPQTNGALNFHTGHTPTTHQAPSTPTTSHAAISGTPGPPHYSQHGSLTPAGGVFGNFQYAK</sequence>
<dbReference type="GO" id="GO:0046872">
    <property type="term" value="F:metal ion binding"/>
    <property type="evidence" value="ECO:0007669"/>
    <property type="project" value="UniProtKB-KW"/>
</dbReference>
<dbReference type="GO" id="GO:0005737">
    <property type="term" value="C:cytoplasm"/>
    <property type="evidence" value="ECO:0007669"/>
    <property type="project" value="UniProtKB-SubCell"/>
</dbReference>
<dbReference type="Gene3D" id="3.30.420.10">
    <property type="entry name" value="Ribonuclease H-like superfamily/Ribonuclease H"/>
    <property type="match status" value="1"/>
</dbReference>
<organism evidence="16 17">
    <name type="scientific">Aureobasidium mustum</name>
    <dbReference type="NCBI Taxonomy" id="2773714"/>
    <lineage>
        <taxon>Eukaryota</taxon>
        <taxon>Fungi</taxon>
        <taxon>Dikarya</taxon>
        <taxon>Ascomycota</taxon>
        <taxon>Pezizomycotina</taxon>
        <taxon>Dothideomycetes</taxon>
        <taxon>Dothideomycetidae</taxon>
        <taxon>Dothideales</taxon>
        <taxon>Saccotheciaceae</taxon>
        <taxon>Aureobasidium</taxon>
    </lineage>
</organism>
<evidence type="ECO:0000256" key="8">
    <source>
        <dbReference type="ARBA" id="ARBA00022723"/>
    </source>
</evidence>
<dbReference type="Pfam" id="PF04857">
    <property type="entry name" value="CAF1"/>
    <property type="match status" value="2"/>
</dbReference>
<dbReference type="InterPro" id="IPR039637">
    <property type="entry name" value="CNOT7/CNOT8/Pop2"/>
</dbReference>
<dbReference type="OrthoDB" id="1164111at2759"/>
<keyword evidence="10" id="KW-0269">Exonuclease</keyword>
<dbReference type="GO" id="GO:0030014">
    <property type="term" value="C:CCR4-NOT complex"/>
    <property type="evidence" value="ECO:0007669"/>
    <property type="project" value="InterPro"/>
</dbReference>
<evidence type="ECO:0000256" key="7">
    <source>
        <dbReference type="ARBA" id="ARBA00022722"/>
    </source>
</evidence>
<comment type="caution">
    <text evidence="16">The sequence shown here is derived from an EMBL/GenBank/DDBJ whole genome shotgun (WGS) entry which is preliminary data.</text>
</comment>
<protein>
    <recommendedName>
        <fullName evidence="5">poly(A)-specific ribonuclease</fullName>
        <ecNumber evidence="5">3.1.13.4</ecNumber>
    </recommendedName>
</protein>
<evidence type="ECO:0000313" key="16">
    <source>
        <dbReference type="EMBL" id="CAD0096784.1"/>
    </source>
</evidence>
<dbReference type="Proteomes" id="UP000714618">
    <property type="component" value="Unassembled WGS sequence"/>
</dbReference>
<evidence type="ECO:0000256" key="10">
    <source>
        <dbReference type="ARBA" id="ARBA00022839"/>
    </source>
</evidence>
<evidence type="ECO:0000256" key="6">
    <source>
        <dbReference type="ARBA" id="ARBA00022490"/>
    </source>
</evidence>
<comment type="catalytic activity">
    <reaction evidence="1">
        <text>Exonucleolytic cleavage of poly(A) to 5'-AMP.</text>
        <dbReference type="EC" id="3.1.13.4"/>
    </reaction>
</comment>
<keyword evidence="17" id="KW-1185">Reference proteome</keyword>
<accession>A0A9N8JXU5</accession>
<dbReference type="SUPFAM" id="SSF53098">
    <property type="entry name" value="Ribonuclease H-like"/>
    <property type="match status" value="1"/>
</dbReference>
<evidence type="ECO:0000313" key="17">
    <source>
        <dbReference type="Proteomes" id="UP000714618"/>
    </source>
</evidence>
<evidence type="ECO:0000256" key="14">
    <source>
        <dbReference type="ARBA" id="ARBA00023242"/>
    </source>
</evidence>
<comment type="subcellular location">
    <subcellularLocation>
        <location evidence="3">Cytoplasm</location>
    </subcellularLocation>
    <subcellularLocation>
        <location evidence="2">Nucleus</location>
    </subcellularLocation>
</comment>
<dbReference type="GO" id="GO:0005634">
    <property type="term" value="C:nucleus"/>
    <property type="evidence" value="ECO:0007669"/>
    <property type="project" value="UniProtKB-SubCell"/>
</dbReference>
<gene>
    <name evidence="16" type="ORF">AWRI4233_LOCUS5900</name>
</gene>
<keyword evidence="8" id="KW-0479">Metal-binding</keyword>
<dbReference type="PANTHER" id="PTHR10797">
    <property type="entry name" value="CCR4-NOT TRANSCRIPTION COMPLEX SUBUNIT"/>
    <property type="match status" value="1"/>
</dbReference>
<evidence type="ECO:0000256" key="1">
    <source>
        <dbReference type="ARBA" id="ARBA00001663"/>
    </source>
</evidence>
<keyword evidence="12" id="KW-0805">Transcription regulation</keyword>
<dbReference type="EMBL" id="CAIJEO010000007">
    <property type="protein sequence ID" value="CAD0096784.1"/>
    <property type="molecule type" value="Genomic_DNA"/>
</dbReference>
<comment type="similarity">
    <text evidence="4">Belongs to the CAF1 family.</text>
</comment>
<reference evidence="16" key="1">
    <citation type="submission" date="2020-06" db="EMBL/GenBank/DDBJ databases">
        <authorList>
            <person name="Onetto C."/>
        </authorList>
    </citation>
    <scope>NUCLEOTIDE SEQUENCE</scope>
</reference>
<dbReference type="InterPro" id="IPR036397">
    <property type="entry name" value="RNaseH_sf"/>
</dbReference>
<evidence type="ECO:0000256" key="9">
    <source>
        <dbReference type="ARBA" id="ARBA00022801"/>
    </source>
</evidence>
<keyword evidence="6" id="KW-0963">Cytoplasm</keyword>
<dbReference type="InterPro" id="IPR012337">
    <property type="entry name" value="RNaseH-like_sf"/>
</dbReference>
<dbReference type="AlphaFoldDB" id="A0A9N8JXU5"/>
<keyword evidence="14" id="KW-0539">Nucleus</keyword>
<name>A0A9N8JXU5_9PEZI</name>
<evidence type="ECO:0000256" key="4">
    <source>
        <dbReference type="ARBA" id="ARBA00008372"/>
    </source>
</evidence>
<dbReference type="InterPro" id="IPR006941">
    <property type="entry name" value="RNase_CAF1"/>
</dbReference>
<keyword evidence="9" id="KW-0378">Hydrolase</keyword>
<keyword evidence="11" id="KW-0694">RNA-binding</keyword>
<evidence type="ECO:0000256" key="11">
    <source>
        <dbReference type="ARBA" id="ARBA00022884"/>
    </source>
</evidence>
<feature type="region of interest" description="Disordered" evidence="15">
    <location>
        <begin position="428"/>
        <end position="480"/>
    </location>
</feature>
<evidence type="ECO:0000256" key="2">
    <source>
        <dbReference type="ARBA" id="ARBA00004123"/>
    </source>
</evidence>
<evidence type="ECO:0000256" key="5">
    <source>
        <dbReference type="ARBA" id="ARBA00012161"/>
    </source>
</evidence>
<keyword evidence="7" id="KW-0540">Nuclease</keyword>
<dbReference type="GO" id="GO:0004535">
    <property type="term" value="F:poly(A)-specific ribonuclease activity"/>
    <property type="evidence" value="ECO:0007669"/>
    <property type="project" value="UniProtKB-EC"/>
</dbReference>
<feature type="compositionally biased region" description="Polar residues" evidence="15">
    <location>
        <begin position="428"/>
        <end position="461"/>
    </location>
</feature>
<dbReference type="GO" id="GO:0003723">
    <property type="term" value="F:RNA binding"/>
    <property type="evidence" value="ECO:0007669"/>
    <property type="project" value="UniProtKB-KW"/>
</dbReference>
<dbReference type="EC" id="3.1.13.4" evidence="5"/>
<proteinExistence type="inferred from homology"/>
<evidence type="ECO:0000256" key="3">
    <source>
        <dbReference type="ARBA" id="ARBA00004496"/>
    </source>
</evidence>
<feature type="region of interest" description="Disordered" evidence="15">
    <location>
        <begin position="15"/>
        <end position="45"/>
    </location>
</feature>
<feature type="compositionally biased region" description="Polar residues" evidence="15">
    <location>
        <begin position="26"/>
        <end position="45"/>
    </location>
</feature>